<organism evidence="1">
    <name type="scientific">Myoviridae sp. ctkfK18</name>
    <dbReference type="NCBI Taxonomy" id="2825165"/>
    <lineage>
        <taxon>Viruses</taxon>
        <taxon>Duplodnaviria</taxon>
        <taxon>Heunggongvirae</taxon>
        <taxon>Uroviricota</taxon>
        <taxon>Caudoviricetes</taxon>
    </lineage>
</organism>
<dbReference type="EMBL" id="BK016265">
    <property type="protein sequence ID" value="DAG05830.1"/>
    <property type="molecule type" value="Genomic_DNA"/>
</dbReference>
<name>A0A8S5VGL7_9CAUD</name>
<dbReference type="GO" id="GO:0008233">
    <property type="term" value="F:peptidase activity"/>
    <property type="evidence" value="ECO:0007669"/>
    <property type="project" value="UniProtKB-KW"/>
</dbReference>
<accession>A0A8S5VGL7</accession>
<proteinExistence type="predicted"/>
<dbReference type="GO" id="GO:0006508">
    <property type="term" value="P:proteolysis"/>
    <property type="evidence" value="ECO:0007669"/>
    <property type="project" value="UniProtKB-KW"/>
</dbReference>
<keyword evidence="1" id="KW-0378">Hydrolase</keyword>
<reference evidence="1" key="1">
    <citation type="journal article" date="2021" name="Proc. Natl. Acad. Sci. U.S.A.">
        <title>A Catalog of Tens of Thousands of Viruses from Human Metagenomes Reveals Hidden Associations with Chronic Diseases.</title>
        <authorList>
            <person name="Tisza M.J."/>
            <person name="Buck C.B."/>
        </authorList>
    </citation>
    <scope>NUCLEOTIDE SEQUENCE</scope>
    <source>
        <strain evidence="1">CtkfK18</strain>
    </source>
</reference>
<protein>
    <submittedName>
        <fullName evidence="1">Prohead core protein serine protease</fullName>
    </submittedName>
</protein>
<keyword evidence="1" id="KW-0645">Protease</keyword>
<evidence type="ECO:0000313" key="1">
    <source>
        <dbReference type="EMBL" id="DAG05830.1"/>
    </source>
</evidence>
<sequence>MNSTDDNLNKYNSFLRVEHVESSNSVHSIIGFRQDENKTYFTIKTSTSNLTIVNNLLNGILPAFSIRTRAMFKPGPGGCEEATTIKIISIDYVRNPSNAGSTLIGSKVTMIDPINFKAIEMPIVSTTGFIPANESIEMDFVQNGDEILVNPEARTVAEQLYRFAVKRKKETKVSFESVMNDMKGFLM</sequence>